<dbReference type="RefSeq" id="WP_110894408.1">
    <property type="nucleotide sequence ID" value="NZ_CP054614.1"/>
</dbReference>
<dbReference type="AlphaFoldDB" id="A0A2V4VCY0"/>
<dbReference type="Proteomes" id="UP000247790">
    <property type="component" value="Unassembled WGS sequence"/>
</dbReference>
<evidence type="ECO:0000313" key="1">
    <source>
        <dbReference type="EMBL" id="PYE51388.1"/>
    </source>
</evidence>
<dbReference type="EMBL" id="CP054614">
    <property type="protein sequence ID" value="QKS55784.1"/>
    <property type="molecule type" value="Genomic_DNA"/>
</dbReference>
<sequence>MQVNNYASDLAVKMFESSISAELERMMNTWLSTYPLMFVCGIEMGTVTHPGTNEIQYTAIIVYQPSELNEEQ</sequence>
<dbReference type="OrthoDB" id="2665039at2"/>
<protein>
    <submittedName>
        <fullName evidence="1">Uncharacterized protein</fullName>
    </submittedName>
</protein>
<reference evidence="1 3" key="1">
    <citation type="submission" date="2018-06" db="EMBL/GenBank/DDBJ databases">
        <title>Genomic Encyclopedia of Type Strains, Phase III (KMG-III): the genomes of soil and plant-associated and newly described type strains.</title>
        <authorList>
            <person name="Whitman W."/>
        </authorList>
    </citation>
    <scope>NUCLEOTIDE SEQUENCE [LARGE SCALE GENOMIC DNA]</scope>
    <source>
        <strain evidence="1 3">CECT 7022</strain>
    </source>
</reference>
<name>A0A2V4VCY0_PAEBA</name>
<reference evidence="2 4" key="2">
    <citation type="submission" date="2020-06" db="EMBL/GenBank/DDBJ databases">
        <title>Complete genome of Paenibacillus barcinonensis KACC11450.</title>
        <authorList>
            <person name="Kim M."/>
            <person name="Park Y.-J."/>
            <person name="Shin J.-H."/>
        </authorList>
    </citation>
    <scope>NUCLEOTIDE SEQUENCE [LARGE SCALE GENOMIC DNA]</scope>
    <source>
        <strain evidence="2 4">KACC11450</strain>
    </source>
</reference>
<dbReference type="Proteomes" id="UP000509327">
    <property type="component" value="Chromosome"/>
</dbReference>
<organism evidence="1 3">
    <name type="scientific">Paenibacillus barcinonensis</name>
    <dbReference type="NCBI Taxonomy" id="198119"/>
    <lineage>
        <taxon>Bacteria</taxon>
        <taxon>Bacillati</taxon>
        <taxon>Bacillota</taxon>
        <taxon>Bacilli</taxon>
        <taxon>Bacillales</taxon>
        <taxon>Paenibacillaceae</taxon>
        <taxon>Paenibacillus</taxon>
    </lineage>
</organism>
<gene>
    <name evidence="1" type="ORF">DFQ00_102182</name>
    <name evidence="2" type="ORF">HUB98_05225</name>
</gene>
<evidence type="ECO:0000313" key="3">
    <source>
        <dbReference type="Proteomes" id="UP000247790"/>
    </source>
</evidence>
<keyword evidence="4" id="KW-1185">Reference proteome</keyword>
<evidence type="ECO:0000313" key="2">
    <source>
        <dbReference type="EMBL" id="QKS55784.1"/>
    </source>
</evidence>
<accession>A0A2V4VCY0</accession>
<proteinExistence type="predicted"/>
<dbReference type="EMBL" id="QJSW01000002">
    <property type="protein sequence ID" value="PYE51388.1"/>
    <property type="molecule type" value="Genomic_DNA"/>
</dbReference>
<evidence type="ECO:0000313" key="4">
    <source>
        <dbReference type="Proteomes" id="UP000509327"/>
    </source>
</evidence>